<keyword evidence="3" id="KW-1185">Reference proteome</keyword>
<feature type="compositionally biased region" description="Low complexity" evidence="1">
    <location>
        <begin position="21"/>
        <end position="32"/>
    </location>
</feature>
<protein>
    <submittedName>
        <fullName evidence="2">Uncharacterized protein</fullName>
    </submittedName>
</protein>
<comment type="caution">
    <text evidence="2">The sequence shown here is derived from an EMBL/GenBank/DDBJ whole genome shotgun (WGS) entry which is preliminary data.</text>
</comment>
<feature type="region of interest" description="Disordered" evidence="1">
    <location>
        <begin position="1"/>
        <end position="100"/>
    </location>
</feature>
<feature type="compositionally biased region" description="Low complexity" evidence="1">
    <location>
        <begin position="72"/>
        <end position="100"/>
    </location>
</feature>
<sequence>MIAYVSLPPAEVAGSSPHPPSATTAASIIAAPQRRARPVALKPARPFTGTRAGDTAMERTLPRRKWHRTPISTPDSAPSPASRRPAPAGRRSTAAPLKNG</sequence>
<proteinExistence type="predicted"/>
<dbReference type="Proteomes" id="UP000646749">
    <property type="component" value="Unassembled WGS sequence"/>
</dbReference>
<name>A0ABQ4E370_9ACTN</name>
<organism evidence="2 3">
    <name type="scientific">Plantactinospora endophytica</name>
    <dbReference type="NCBI Taxonomy" id="673535"/>
    <lineage>
        <taxon>Bacteria</taxon>
        <taxon>Bacillati</taxon>
        <taxon>Actinomycetota</taxon>
        <taxon>Actinomycetes</taxon>
        <taxon>Micromonosporales</taxon>
        <taxon>Micromonosporaceae</taxon>
        <taxon>Plantactinospora</taxon>
    </lineage>
</organism>
<dbReference type="EMBL" id="BONW01000016">
    <property type="protein sequence ID" value="GIG88771.1"/>
    <property type="molecule type" value="Genomic_DNA"/>
</dbReference>
<evidence type="ECO:0000256" key="1">
    <source>
        <dbReference type="SAM" id="MobiDB-lite"/>
    </source>
</evidence>
<evidence type="ECO:0000313" key="3">
    <source>
        <dbReference type="Proteomes" id="UP000646749"/>
    </source>
</evidence>
<gene>
    <name evidence="2" type="ORF">Pen02_37070</name>
</gene>
<reference evidence="2 3" key="1">
    <citation type="submission" date="2021-01" db="EMBL/GenBank/DDBJ databases">
        <title>Whole genome shotgun sequence of Plantactinospora endophytica NBRC 110450.</title>
        <authorList>
            <person name="Komaki H."/>
            <person name="Tamura T."/>
        </authorList>
    </citation>
    <scope>NUCLEOTIDE SEQUENCE [LARGE SCALE GENOMIC DNA]</scope>
    <source>
        <strain evidence="2 3">NBRC 110450</strain>
    </source>
</reference>
<evidence type="ECO:0000313" key="2">
    <source>
        <dbReference type="EMBL" id="GIG88771.1"/>
    </source>
</evidence>
<accession>A0ABQ4E370</accession>